<organism evidence="1 2">
    <name type="scientific">Candidatus Gottesmanbacteria bacterium RIFCSPLOWO2_01_FULL_42_22</name>
    <dbReference type="NCBI Taxonomy" id="1798391"/>
    <lineage>
        <taxon>Bacteria</taxon>
        <taxon>Candidatus Gottesmaniibacteriota</taxon>
    </lineage>
</organism>
<accession>A0A1F6B7J8</accession>
<dbReference type="InterPro" id="IPR013785">
    <property type="entry name" value="Aldolase_TIM"/>
</dbReference>
<protein>
    <submittedName>
        <fullName evidence="1">Uncharacterized protein</fullName>
    </submittedName>
</protein>
<evidence type="ECO:0000313" key="1">
    <source>
        <dbReference type="EMBL" id="OGG32906.1"/>
    </source>
</evidence>
<reference evidence="1 2" key="1">
    <citation type="journal article" date="2016" name="Nat. Commun.">
        <title>Thousands of microbial genomes shed light on interconnected biogeochemical processes in an aquifer system.</title>
        <authorList>
            <person name="Anantharaman K."/>
            <person name="Brown C.T."/>
            <person name="Hug L.A."/>
            <person name="Sharon I."/>
            <person name="Castelle C.J."/>
            <person name="Probst A.J."/>
            <person name="Thomas B.C."/>
            <person name="Singh A."/>
            <person name="Wilkins M.J."/>
            <person name="Karaoz U."/>
            <person name="Brodie E.L."/>
            <person name="Williams K.H."/>
            <person name="Hubbard S.S."/>
            <person name="Banfield J.F."/>
        </authorList>
    </citation>
    <scope>NUCLEOTIDE SEQUENCE [LARGE SCALE GENOMIC DNA]</scope>
</reference>
<comment type="caution">
    <text evidence="1">The sequence shown here is derived from an EMBL/GenBank/DDBJ whole genome shotgun (WGS) entry which is preliminary data.</text>
</comment>
<name>A0A1F6B7J8_9BACT</name>
<dbReference type="Proteomes" id="UP000176228">
    <property type="component" value="Unassembled WGS sequence"/>
</dbReference>
<dbReference type="EMBL" id="MFJU01000042">
    <property type="protein sequence ID" value="OGG32906.1"/>
    <property type="molecule type" value="Genomic_DNA"/>
</dbReference>
<evidence type="ECO:0000313" key="2">
    <source>
        <dbReference type="Proteomes" id="UP000176228"/>
    </source>
</evidence>
<gene>
    <name evidence="1" type="ORF">A2968_06565</name>
</gene>
<dbReference type="Gene3D" id="3.20.20.70">
    <property type="entry name" value="Aldolase class I"/>
    <property type="match status" value="1"/>
</dbReference>
<sequence length="318" mass="35168">MFKGELQPDGVSLIAGPCSIDPENVHQIYQMADIRIRNKKGDWVPALAGARIVGLKSRTEFNATGDGMGIDFQILDGFITNKNIGETPPSVLMAKEFIKETGMGTAAEVMIPEAQMYYYEQNLSKGKFFPWTPAVSALGWPARQIGITAARNDWTVGLKNPKWLGQSLDDIEKGKCQTMSSMEKTWRGLANFASSAGAEIAFVHRGVDIDGKGKMRNALVHEIVRSLARTAPQTGRYFDPSHSYGPDMQDCIVAETIRTMKMRVNGDNGPYLYTGILVEVGDSTTDTKQHISVSDLQNLAREISQFRPFIVPKSHYLM</sequence>
<dbReference type="AlphaFoldDB" id="A0A1F6B7J8"/>
<proteinExistence type="predicted"/>
<dbReference type="STRING" id="1798391.A2968_06565"/>